<gene>
    <name evidence="1" type="ORF">ES724_16180</name>
</gene>
<dbReference type="NCBIfam" id="TIGR04131">
    <property type="entry name" value="Bac_Flav_CTERM"/>
    <property type="match status" value="1"/>
</dbReference>
<comment type="caution">
    <text evidence="1">The sequence shown here is derived from an EMBL/GenBank/DDBJ whole genome shotgun (WGS) entry which is preliminary data.</text>
</comment>
<proteinExistence type="predicted"/>
<dbReference type="Proteomes" id="UP000321367">
    <property type="component" value="Unassembled WGS sequence"/>
</dbReference>
<name>A0A5C6ZRM1_9FLAO</name>
<reference evidence="1 2" key="1">
    <citation type="submission" date="2019-08" db="EMBL/GenBank/DDBJ databases">
        <title>Genome sequence of Gillisia hiemivivida IC154 (type strain).</title>
        <authorList>
            <person name="Bowman J.P."/>
        </authorList>
    </citation>
    <scope>NUCLEOTIDE SEQUENCE [LARGE SCALE GENOMIC DNA]</scope>
    <source>
        <strain evidence="1 2">IC154</strain>
    </source>
</reference>
<dbReference type="Pfam" id="PF13585">
    <property type="entry name" value="CHU_C"/>
    <property type="match status" value="1"/>
</dbReference>
<evidence type="ECO:0000313" key="2">
    <source>
        <dbReference type="Proteomes" id="UP000321367"/>
    </source>
</evidence>
<dbReference type="AlphaFoldDB" id="A0A5C6ZRM1"/>
<protein>
    <submittedName>
        <fullName evidence="1">T9SS type B sorting domain-containing protein</fullName>
    </submittedName>
</protein>
<dbReference type="EMBL" id="VORY01000037">
    <property type="protein sequence ID" value="TXD91709.1"/>
    <property type="molecule type" value="Genomic_DNA"/>
</dbReference>
<dbReference type="OrthoDB" id="9765926at2"/>
<keyword evidence="2" id="KW-1185">Reference proteome</keyword>
<accession>A0A5C6ZRM1</accession>
<dbReference type="RefSeq" id="WP_146934959.1">
    <property type="nucleotide sequence ID" value="NZ_CBCSHZ010000041.1"/>
</dbReference>
<organism evidence="1 2">
    <name type="scientific">Gillisia hiemivivida</name>
    <dbReference type="NCBI Taxonomy" id="291190"/>
    <lineage>
        <taxon>Bacteria</taxon>
        <taxon>Pseudomonadati</taxon>
        <taxon>Bacteroidota</taxon>
        <taxon>Flavobacteriia</taxon>
        <taxon>Flavobacteriales</taxon>
        <taxon>Flavobacteriaceae</taxon>
        <taxon>Gillisia</taxon>
    </lineage>
</organism>
<dbReference type="InterPro" id="IPR026341">
    <property type="entry name" value="T9SS_type_B"/>
</dbReference>
<evidence type="ECO:0000313" key="1">
    <source>
        <dbReference type="EMBL" id="TXD91709.1"/>
    </source>
</evidence>
<sequence>MKSLVHLILFVVISLAGVCQIYAQGDRCSSIQPFCAGTTQFVFPNSNAFSGDLAVAEGGPDYRCLEFQPYPAWFFLKIKDSGDLNFRISQTVNSDGSGDALDVDFIAWGPFNEGDELCSASALSPSRIVGCSYSPSATENFLINNASTGQIYVVLITNYSEKPGFITLEQTNLNQSNSGATDCSIVNILGDDLALCDSAPVKLTARNVDATRYEFYVFDDNNNDFSLLSDQASPNFTVTSTGRYKVIAINDNTGLGFDDEILIEYFEKPTAIEPNDLLGCSNEPSAIFDLSQVYAEITQDPQNGNSLFDLNFYSSQTNFTNSIAIENPDSFEAVNQQEIIAIITNQKSGCVSDPVSFNLRIASIPVVEIEAETVFCVDAEGNLVNSQTIGKDLGPDFIYNWNINNDPDGDGVQNPTLSFEEKPSNPDISLEIINKLTGCSNNFNTKITYYSAPKNVTFTISGNDFEDGYVVSVMADAVAGTVPIYEYQLDDGAWQDQANFTNVKPGLHKVSARDIYGCGMATSAAFRLIGYARFFTPNGDGFNDTWNVINDPQISISKVLIYDRYGKLIKQLDPRGRGWDGTYNGEVMPADDYWFVVDLKDQNTGTVSEFTGHFTLKL</sequence>